<feature type="domain" description="SWIM-type" evidence="7">
    <location>
        <begin position="726"/>
        <end position="758"/>
    </location>
</feature>
<dbReference type="InterPro" id="IPR018289">
    <property type="entry name" value="MULE_transposase_dom"/>
</dbReference>
<name>A0A9Q0D3F5_9POAL</name>
<reference evidence="8" key="1">
    <citation type="journal article" date="2022" name="Cell">
        <title>Repeat-based holocentromeres influence genome architecture and karyotype evolution.</title>
        <authorList>
            <person name="Hofstatter P.G."/>
            <person name="Thangavel G."/>
            <person name="Lux T."/>
            <person name="Neumann P."/>
            <person name="Vondrak T."/>
            <person name="Novak P."/>
            <person name="Zhang M."/>
            <person name="Costa L."/>
            <person name="Castellani M."/>
            <person name="Scott A."/>
            <person name="Toegelov H."/>
            <person name="Fuchs J."/>
            <person name="Mata-Sucre Y."/>
            <person name="Dias Y."/>
            <person name="Vanzela A.L.L."/>
            <person name="Huettel B."/>
            <person name="Almeida C.C.S."/>
            <person name="Simkova H."/>
            <person name="Souza G."/>
            <person name="Pedrosa-Harand A."/>
            <person name="Macas J."/>
            <person name="Mayer K.F.X."/>
            <person name="Houben A."/>
            <person name="Marques A."/>
        </authorList>
    </citation>
    <scope>NUCLEOTIDE SEQUENCE</scope>
    <source>
        <strain evidence="8">RhyBre1mFocal</strain>
    </source>
</reference>
<evidence type="ECO:0000313" key="9">
    <source>
        <dbReference type="Proteomes" id="UP001151287"/>
    </source>
</evidence>
<dbReference type="PROSITE" id="PS50966">
    <property type="entry name" value="ZF_SWIM"/>
    <property type="match status" value="1"/>
</dbReference>
<feature type="region of interest" description="Disordered" evidence="5">
    <location>
        <begin position="167"/>
        <end position="201"/>
    </location>
</feature>
<dbReference type="Pfam" id="PF10551">
    <property type="entry name" value="MULE"/>
    <property type="match status" value="1"/>
</dbReference>
<keyword evidence="2 4" id="KW-0863">Zinc-finger</keyword>
<feature type="compositionally biased region" description="Acidic residues" evidence="5">
    <location>
        <begin position="179"/>
        <end position="201"/>
    </location>
</feature>
<dbReference type="SMART" id="SM00575">
    <property type="entry name" value="ZnF_PMZ"/>
    <property type="match status" value="1"/>
</dbReference>
<evidence type="ECO:0000256" key="3">
    <source>
        <dbReference type="ARBA" id="ARBA00022833"/>
    </source>
</evidence>
<keyword evidence="9" id="KW-1185">Reference proteome</keyword>
<accession>A0A9Q0D3F5</accession>
<comment type="caution">
    <text evidence="8">The sequence shown here is derived from an EMBL/GenBank/DDBJ whole genome shotgun (WGS) entry which is preliminary data.</text>
</comment>
<sequence length="867" mass="98619">MFPINVYTGGVVENGQMGSTYSKPPAFTYPAQDSMTFDELRQLIFRQTGINEEKNNLSISARWNAGTAGPYWFVLMPITDENVWRMIVDNTISGYTKWNMVELFVDSIPKGASLGTTPTKTAVPCVPDIQPGPSQCSNQFTPVRNKRVKKNARREVKKTKRFDFVGANVANDSDKDNSGEEDEEEWQGEGEESDEDEEDLPLDFELPKYSARRSRDPPAPFFKDVPDMQSATADCQFSDGKGRPPEPVDSSLYVGRLFSSLDHLKWVVLDYHIRENRMVVTDRASTKIYVLKCEQWPNCRWRLSAVPTGDGVSFRIRFIRGPHSCSNQEVRKDHRNLSSNFIAQMIRNMVREKLDTSPKDIQEIVKKRYPFTLSYNKAWLAKQKAIAHLFGEWRESYTLLAPLFNAIQTSNPGTKVNWWSDSTADPKVRLLRGVSWAFAPAIEGFSHCRPVIGIDSAILSGKYGGKLLFVVAYDAEGQLLPLAFSIVETENDESWYWFMYWLRREVVGPRPLCVISDRQDYILRLFDQPDSGWCTGTGEAFHRYCSRYLCESFQAVFKKEELVDLVKWALKQNQPRKFQLGMTHILQANREACNWLMKVGTKPLEESAYHVWTQCEDGGRRYGIMTTNGPECLNTIFKGICELPITAMVELTFHKSAKYFAERKEAARKIQTDNQFWSNKITAILGLRNDKASKHEITGYHFGTSIHEVKTKIEMVNSRQKGGVKHVVRLDQRSCDCQKPQLTGIPCSHMLAICAFGSFDSSQFVDEAYSVGRLLGTWALQLHAFGSSEDWPEYTGIVYEPNGHNKKRGRRKRGKGSLGPVNRCSMCGQIGHNKKRCQRKIDYEGTSTSHTDVTEEGQVDIGLIQEG</sequence>
<feature type="domain" description="CCHC-type" evidence="6">
    <location>
        <begin position="823"/>
        <end position="839"/>
    </location>
</feature>
<keyword evidence="3" id="KW-0862">Zinc</keyword>
<dbReference type="GO" id="GO:0003676">
    <property type="term" value="F:nucleic acid binding"/>
    <property type="evidence" value="ECO:0007669"/>
    <property type="project" value="InterPro"/>
</dbReference>
<dbReference type="AlphaFoldDB" id="A0A9Q0D3F5"/>
<evidence type="ECO:0000259" key="6">
    <source>
        <dbReference type="PROSITE" id="PS50158"/>
    </source>
</evidence>
<evidence type="ECO:0000256" key="4">
    <source>
        <dbReference type="PROSITE-ProRule" id="PRU00047"/>
    </source>
</evidence>
<keyword evidence="1" id="KW-0479">Metal-binding</keyword>
<dbReference type="OrthoDB" id="599395at2759"/>
<organism evidence="8 9">
    <name type="scientific">Rhynchospora breviuscula</name>
    <dbReference type="NCBI Taxonomy" id="2022672"/>
    <lineage>
        <taxon>Eukaryota</taxon>
        <taxon>Viridiplantae</taxon>
        <taxon>Streptophyta</taxon>
        <taxon>Embryophyta</taxon>
        <taxon>Tracheophyta</taxon>
        <taxon>Spermatophyta</taxon>
        <taxon>Magnoliopsida</taxon>
        <taxon>Liliopsida</taxon>
        <taxon>Poales</taxon>
        <taxon>Cyperaceae</taxon>
        <taxon>Cyperoideae</taxon>
        <taxon>Rhynchosporeae</taxon>
        <taxon>Rhynchospora</taxon>
    </lineage>
</organism>
<dbReference type="Proteomes" id="UP001151287">
    <property type="component" value="Unassembled WGS sequence"/>
</dbReference>
<evidence type="ECO:0000259" key="7">
    <source>
        <dbReference type="PROSITE" id="PS50966"/>
    </source>
</evidence>
<dbReference type="InterPro" id="IPR007527">
    <property type="entry name" value="Znf_SWIM"/>
</dbReference>
<proteinExistence type="predicted"/>
<dbReference type="Pfam" id="PF04434">
    <property type="entry name" value="SWIM"/>
    <property type="match status" value="1"/>
</dbReference>
<dbReference type="PANTHER" id="PTHR31973:SF195">
    <property type="entry name" value="MUDR FAMILY TRANSPOSASE"/>
    <property type="match status" value="1"/>
</dbReference>
<evidence type="ECO:0000256" key="1">
    <source>
        <dbReference type="ARBA" id="ARBA00022723"/>
    </source>
</evidence>
<evidence type="ECO:0000256" key="5">
    <source>
        <dbReference type="SAM" id="MobiDB-lite"/>
    </source>
</evidence>
<dbReference type="PROSITE" id="PS50158">
    <property type="entry name" value="ZF_CCHC"/>
    <property type="match status" value="1"/>
</dbReference>
<evidence type="ECO:0000313" key="8">
    <source>
        <dbReference type="EMBL" id="KAJ1704239.1"/>
    </source>
</evidence>
<dbReference type="InterPro" id="IPR006564">
    <property type="entry name" value="Znf_PMZ"/>
</dbReference>
<dbReference type="PANTHER" id="PTHR31973">
    <property type="entry name" value="POLYPROTEIN, PUTATIVE-RELATED"/>
    <property type="match status" value="1"/>
</dbReference>
<protein>
    <recommendedName>
        <fullName evidence="10">SWIM-type domain-containing protein</fullName>
    </recommendedName>
</protein>
<evidence type="ECO:0008006" key="10">
    <source>
        <dbReference type="Google" id="ProtNLM"/>
    </source>
</evidence>
<dbReference type="EMBL" id="JAMQYH010000001">
    <property type="protein sequence ID" value="KAJ1704239.1"/>
    <property type="molecule type" value="Genomic_DNA"/>
</dbReference>
<dbReference type="InterPro" id="IPR001878">
    <property type="entry name" value="Znf_CCHC"/>
</dbReference>
<evidence type="ECO:0000256" key="2">
    <source>
        <dbReference type="ARBA" id="ARBA00022771"/>
    </source>
</evidence>
<dbReference type="GO" id="GO:0008270">
    <property type="term" value="F:zinc ion binding"/>
    <property type="evidence" value="ECO:0007669"/>
    <property type="project" value="UniProtKB-KW"/>
</dbReference>
<gene>
    <name evidence="8" type="ORF">LUZ63_004018</name>
</gene>